<proteinExistence type="predicted"/>
<gene>
    <name evidence="1" type="primary">gtf2_1</name>
    <name evidence="1" type="ORF">D8792_05945</name>
</gene>
<comment type="caution">
    <text evidence="1">The sequence shown here is derived from an EMBL/GenBank/DDBJ whole genome shotgun (WGS) entry which is preliminary data.</text>
</comment>
<dbReference type="EMBL" id="RJPS01000005">
    <property type="protein sequence ID" value="RSJ90094.1"/>
    <property type="molecule type" value="Genomic_DNA"/>
</dbReference>
<reference evidence="1 2" key="1">
    <citation type="submission" date="2018-11" db="EMBL/GenBank/DDBJ databases">
        <title>Species Designations Belie Phenotypic and Genotypic Heterogeneity in Oral Streptococci.</title>
        <authorList>
            <person name="Velsko I."/>
        </authorList>
    </citation>
    <scope>NUCLEOTIDE SEQUENCE [LARGE SCALE GENOMIC DNA]</scope>
    <source>
        <strain evidence="1 2">A52</strain>
    </source>
</reference>
<protein>
    <submittedName>
        <fullName evidence="1">Glycosyltransferase-stabilizing protein Gtf2</fullName>
    </submittedName>
</protein>
<dbReference type="RefSeq" id="WP_260470242.1">
    <property type="nucleotide sequence ID" value="NZ_CAUUYS010000077.1"/>
</dbReference>
<sequence length="195" mass="22256">MTAQKDCLASEVAEPYLEEKIYFHNIGYIYDYQRLNNMSPEALILTNSDQLEQIEQLLTQLPTVHFHIGAITEMSGHLMGLNRYPNVSLYPNIRPAKVAELFDRCDLYLDINISDEILNACRTAFENNMLILSFKNTCHSRRFIADDHIYLPENVSGMVDKIQSVLAHSSEMEAALARQKQAANQASLEQYKAIL</sequence>
<keyword evidence="1" id="KW-0808">Transferase</keyword>
<dbReference type="Proteomes" id="UP000270868">
    <property type="component" value="Unassembled WGS sequence"/>
</dbReference>
<accession>A0A428H2S6</accession>
<evidence type="ECO:0000313" key="2">
    <source>
        <dbReference type="Proteomes" id="UP000270868"/>
    </source>
</evidence>
<evidence type="ECO:0000313" key="1">
    <source>
        <dbReference type="EMBL" id="RSJ90094.1"/>
    </source>
</evidence>
<name>A0A428H2S6_STRCR</name>
<organism evidence="1 2">
    <name type="scientific">Streptococcus cristatus</name>
    <dbReference type="NCBI Taxonomy" id="45634"/>
    <lineage>
        <taxon>Bacteria</taxon>
        <taxon>Bacillati</taxon>
        <taxon>Bacillota</taxon>
        <taxon>Bacilli</taxon>
        <taxon>Lactobacillales</taxon>
        <taxon>Streptococcaceae</taxon>
        <taxon>Streptococcus</taxon>
    </lineage>
</organism>
<dbReference type="GO" id="GO:0016740">
    <property type="term" value="F:transferase activity"/>
    <property type="evidence" value="ECO:0007669"/>
    <property type="project" value="UniProtKB-KW"/>
</dbReference>
<dbReference type="AlphaFoldDB" id="A0A428H2S6"/>